<dbReference type="EMBL" id="VIEB01000112">
    <property type="protein sequence ID" value="TQE05989.1"/>
    <property type="molecule type" value="Genomic_DNA"/>
</dbReference>
<dbReference type="FunFam" id="1.10.3730.10:FF:000001">
    <property type="entry name" value="Pyrroline-5-carboxylate reductase"/>
    <property type="match status" value="2"/>
</dbReference>
<comment type="catalytic activity">
    <reaction evidence="12 13">
        <text>L-proline + NADP(+) = (S)-1-pyrroline-5-carboxylate + NADPH + 2 H(+)</text>
        <dbReference type="Rhea" id="RHEA:14109"/>
        <dbReference type="ChEBI" id="CHEBI:15378"/>
        <dbReference type="ChEBI" id="CHEBI:17388"/>
        <dbReference type="ChEBI" id="CHEBI:57783"/>
        <dbReference type="ChEBI" id="CHEBI:58349"/>
        <dbReference type="ChEBI" id="CHEBI:60039"/>
        <dbReference type="EC" id="1.5.1.2"/>
    </reaction>
</comment>
<dbReference type="Gene3D" id="1.10.3730.10">
    <property type="entry name" value="ProC C-terminal domain-like"/>
    <property type="match status" value="2"/>
</dbReference>
<comment type="catalytic activity">
    <reaction evidence="11">
        <text>L-proline + NAD(+) = (S)-1-pyrroline-5-carboxylate + NADH + 2 H(+)</text>
        <dbReference type="Rhea" id="RHEA:14105"/>
        <dbReference type="ChEBI" id="CHEBI:15378"/>
        <dbReference type="ChEBI" id="CHEBI:17388"/>
        <dbReference type="ChEBI" id="CHEBI:57540"/>
        <dbReference type="ChEBI" id="CHEBI:57945"/>
        <dbReference type="ChEBI" id="CHEBI:60039"/>
        <dbReference type="EC" id="1.5.1.2"/>
    </reaction>
</comment>
<comment type="similarity">
    <text evidence="3 13">Belongs to the pyrroline-5-carboxylate reductase family.</text>
</comment>
<dbReference type="Pfam" id="PF03807">
    <property type="entry name" value="F420_oxidored"/>
    <property type="match status" value="1"/>
</dbReference>
<evidence type="ECO:0000259" key="14">
    <source>
        <dbReference type="Pfam" id="PF03807"/>
    </source>
</evidence>
<sequence>MAGGGEVEVKPIDKEAFNLGFIGAGNLAASVAIGLVNQGILPPSRIFTAHRNPESRLDFTSVGIQVYKNNHQVAEECDVIIFSVKPQILKEVILDLRPLLSQNKLLVSLAVGHKLKALQEWAGHCRFVRVIPSTASVIGEAATVMHLGEAATVNDSELIADLFGAVGKVWKMDEKLSDAAAAIGGAGTAFAYVAIEAMADGGVVAGLPREICLSLASQAFYGAAAMVMKTGKHPGQLKDQVASPGGTTIAGIHELEKGAFRASMMNAVVATTKRSHEMVMHLGEAATVNDSELIADLFGAVGKVWKMDEKLSDAAAAIGGAGTAFAYVAIEAMADGGVAAGLPRKISLSLASQAFYGAAAMVMKTGKHPGQLKDQVASPGGTTIAGIHELEKGAFRASMMNAVVATTKRSHEMGQ</sequence>
<evidence type="ECO:0000256" key="3">
    <source>
        <dbReference type="ARBA" id="ARBA00005525"/>
    </source>
</evidence>
<keyword evidence="8 13" id="KW-0641">Proline biosynthesis</keyword>
<comment type="subcellular location">
    <subcellularLocation>
        <location evidence="1">Cytoplasm</location>
    </subcellularLocation>
</comment>
<evidence type="ECO:0000256" key="4">
    <source>
        <dbReference type="ARBA" id="ARBA00012855"/>
    </source>
</evidence>
<dbReference type="GO" id="GO:0004735">
    <property type="term" value="F:pyrroline-5-carboxylate reductase activity"/>
    <property type="evidence" value="ECO:0007669"/>
    <property type="project" value="UniProtKB-EC"/>
</dbReference>
<name>A0A540N4P3_MALBA</name>
<dbReference type="GO" id="GO:0005737">
    <property type="term" value="C:cytoplasm"/>
    <property type="evidence" value="ECO:0007669"/>
    <property type="project" value="UniProtKB-SubCell"/>
</dbReference>
<dbReference type="InterPro" id="IPR036291">
    <property type="entry name" value="NAD(P)-bd_dom_sf"/>
</dbReference>
<dbReference type="FunFam" id="3.40.50.720:FF:000190">
    <property type="entry name" value="Pyrroline-5-carboxylate reductase"/>
    <property type="match status" value="1"/>
</dbReference>
<feature type="domain" description="Pyrroline-5-carboxylate reductase dimerisation" evidence="15">
    <location>
        <begin position="309"/>
        <end position="413"/>
    </location>
</feature>
<evidence type="ECO:0000313" key="17">
    <source>
        <dbReference type="Proteomes" id="UP000315295"/>
    </source>
</evidence>
<dbReference type="STRING" id="106549.A0A540N4P3"/>
<dbReference type="Pfam" id="PF14748">
    <property type="entry name" value="P5CR_dimer"/>
    <property type="match status" value="2"/>
</dbReference>
<evidence type="ECO:0000256" key="12">
    <source>
        <dbReference type="ARBA" id="ARBA00052690"/>
    </source>
</evidence>
<dbReference type="Proteomes" id="UP000315295">
    <property type="component" value="Unassembled WGS sequence"/>
</dbReference>
<evidence type="ECO:0000256" key="5">
    <source>
        <dbReference type="ARBA" id="ARBA00021413"/>
    </source>
</evidence>
<evidence type="ECO:0000256" key="7">
    <source>
        <dbReference type="ARBA" id="ARBA00022605"/>
    </source>
</evidence>
<evidence type="ECO:0000313" key="16">
    <source>
        <dbReference type="EMBL" id="TQE05989.1"/>
    </source>
</evidence>
<dbReference type="InterPro" id="IPR008927">
    <property type="entry name" value="6-PGluconate_DH-like_C_sf"/>
</dbReference>
<keyword evidence="17" id="KW-1185">Reference proteome</keyword>
<dbReference type="InterPro" id="IPR053790">
    <property type="entry name" value="P5CR-like_CS"/>
</dbReference>
<dbReference type="SUPFAM" id="SSF51735">
    <property type="entry name" value="NAD(P)-binding Rossmann-fold domains"/>
    <property type="match status" value="1"/>
</dbReference>
<dbReference type="EC" id="1.5.1.2" evidence="4 13"/>
<keyword evidence="6" id="KW-0963">Cytoplasm</keyword>
<dbReference type="PANTHER" id="PTHR11645">
    <property type="entry name" value="PYRROLINE-5-CARBOXYLATE REDUCTASE"/>
    <property type="match status" value="1"/>
</dbReference>
<dbReference type="UniPathway" id="UPA00098">
    <property type="reaction ID" value="UER00361"/>
</dbReference>
<dbReference type="GO" id="GO:0055129">
    <property type="term" value="P:L-proline biosynthetic process"/>
    <property type="evidence" value="ECO:0007669"/>
    <property type="project" value="UniProtKB-UniPathway"/>
</dbReference>
<dbReference type="HAMAP" id="MF_01925">
    <property type="entry name" value="P5C_reductase"/>
    <property type="match status" value="1"/>
</dbReference>
<dbReference type="PROSITE" id="PS00521">
    <property type="entry name" value="P5CR"/>
    <property type="match status" value="2"/>
</dbReference>
<evidence type="ECO:0000256" key="9">
    <source>
        <dbReference type="ARBA" id="ARBA00022857"/>
    </source>
</evidence>
<dbReference type="InterPro" id="IPR000304">
    <property type="entry name" value="Pyrroline-COOH_reductase"/>
</dbReference>
<reference evidence="16 17" key="1">
    <citation type="journal article" date="2019" name="G3 (Bethesda)">
        <title>Sequencing of a Wild Apple (Malus baccata) Genome Unravels the Differences Between Cultivated and Wild Apple Species Regarding Disease Resistance and Cold Tolerance.</title>
        <authorList>
            <person name="Chen X."/>
        </authorList>
    </citation>
    <scope>NUCLEOTIDE SEQUENCE [LARGE SCALE GENOMIC DNA]</scope>
    <source>
        <strain evidence="17">cv. Shandingzi</strain>
        <tissue evidence="16">Leaves</tissue>
    </source>
</reference>
<dbReference type="AlphaFoldDB" id="A0A540N4P3"/>
<evidence type="ECO:0000259" key="15">
    <source>
        <dbReference type="Pfam" id="PF14748"/>
    </source>
</evidence>
<evidence type="ECO:0000256" key="1">
    <source>
        <dbReference type="ARBA" id="ARBA00004496"/>
    </source>
</evidence>
<keyword evidence="10 13" id="KW-0560">Oxidoreductase</keyword>
<evidence type="ECO:0000256" key="11">
    <source>
        <dbReference type="ARBA" id="ARBA00050547"/>
    </source>
</evidence>
<evidence type="ECO:0000256" key="8">
    <source>
        <dbReference type="ARBA" id="ARBA00022650"/>
    </source>
</evidence>
<dbReference type="NCBIfam" id="TIGR00112">
    <property type="entry name" value="proC"/>
    <property type="match status" value="1"/>
</dbReference>
<evidence type="ECO:0000256" key="10">
    <source>
        <dbReference type="ARBA" id="ARBA00023002"/>
    </source>
</evidence>
<organism evidence="16 17">
    <name type="scientific">Malus baccata</name>
    <name type="common">Siberian crab apple</name>
    <name type="synonym">Pyrus baccata</name>
    <dbReference type="NCBI Taxonomy" id="106549"/>
    <lineage>
        <taxon>Eukaryota</taxon>
        <taxon>Viridiplantae</taxon>
        <taxon>Streptophyta</taxon>
        <taxon>Embryophyta</taxon>
        <taxon>Tracheophyta</taxon>
        <taxon>Spermatophyta</taxon>
        <taxon>Magnoliopsida</taxon>
        <taxon>eudicotyledons</taxon>
        <taxon>Gunneridae</taxon>
        <taxon>Pentapetalae</taxon>
        <taxon>rosids</taxon>
        <taxon>fabids</taxon>
        <taxon>Rosales</taxon>
        <taxon>Rosaceae</taxon>
        <taxon>Amygdaloideae</taxon>
        <taxon>Maleae</taxon>
        <taxon>Malus</taxon>
    </lineage>
</organism>
<comment type="pathway">
    <text evidence="2 13">Amino-acid biosynthesis; L-proline biosynthesis; L-proline from L-glutamate 5-semialdehyde: step 1/1.</text>
</comment>
<feature type="domain" description="Pyrroline-5-carboxylate reductase catalytic N-terminal" evidence="14">
    <location>
        <begin position="19"/>
        <end position="112"/>
    </location>
</feature>
<dbReference type="InterPro" id="IPR029036">
    <property type="entry name" value="P5CR_dimer"/>
</dbReference>
<keyword evidence="9 13" id="KW-0521">NADP</keyword>
<dbReference type="Gene3D" id="3.40.50.720">
    <property type="entry name" value="NAD(P)-binding Rossmann-like Domain"/>
    <property type="match status" value="1"/>
</dbReference>
<dbReference type="SUPFAM" id="SSF48179">
    <property type="entry name" value="6-phosphogluconate dehydrogenase C-terminal domain-like"/>
    <property type="match status" value="2"/>
</dbReference>
<proteinExistence type="inferred from homology"/>
<keyword evidence="7 13" id="KW-0028">Amino-acid biosynthesis</keyword>
<gene>
    <name evidence="16" type="ORF">C1H46_008413</name>
</gene>
<feature type="domain" description="Pyrroline-5-carboxylate reductase dimerisation" evidence="15">
    <location>
        <begin position="174"/>
        <end position="278"/>
    </location>
</feature>
<evidence type="ECO:0000256" key="6">
    <source>
        <dbReference type="ARBA" id="ARBA00022490"/>
    </source>
</evidence>
<accession>A0A540N4P3</accession>
<comment type="caution">
    <text evidence="16">The sequence shown here is derived from an EMBL/GenBank/DDBJ whole genome shotgun (WGS) entry which is preliminary data.</text>
</comment>
<protein>
    <recommendedName>
        <fullName evidence="5 13">Pyrroline-5-carboxylate reductase</fullName>
        <ecNumber evidence="4 13">1.5.1.2</ecNumber>
    </recommendedName>
</protein>
<dbReference type="PANTHER" id="PTHR11645:SF0">
    <property type="entry name" value="PYRROLINE-5-CARBOXYLATE REDUCTASE 3"/>
    <property type="match status" value="1"/>
</dbReference>
<evidence type="ECO:0000256" key="2">
    <source>
        <dbReference type="ARBA" id="ARBA00005205"/>
    </source>
</evidence>
<evidence type="ECO:0000256" key="13">
    <source>
        <dbReference type="RuleBase" id="RU003903"/>
    </source>
</evidence>
<dbReference type="InterPro" id="IPR028939">
    <property type="entry name" value="P5C_Rdtase_cat_N"/>
</dbReference>